<evidence type="ECO:0000256" key="15">
    <source>
        <dbReference type="ARBA" id="ARBA00023049"/>
    </source>
</evidence>
<keyword evidence="11 22" id="KW-0378">Hydrolase</keyword>
<reference evidence="22 23" key="1">
    <citation type="submission" date="2019-08" db="EMBL/GenBank/DDBJ databases">
        <title>Genome of Luteibaculum oceani JCM 18817.</title>
        <authorList>
            <person name="Bowman J.P."/>
        </authorList>
    </citation>
    <scope>NUCLEOTIDE SEQUENCE [LARGE SCALE GENOMIC DNA]</scope>
    <source>
        <strain evidence="22 23">JCM 18817</strain>
    </source>
</reference>
<evidence type="ECO:0000256" key="10">
    <source>
        <dbReference type="ARBA" id="ARBA00022729"/>
    </source>
</evidence>
<comment type="subcellular location">
    <subcellularLocation>
        <location evidence="1">Endoplasmic reticulum</location>
    </subcellularLocation>
    <subcellularLocation>
        <location evidence="3">Golgi apparatus</location>
    </subcellularLocation>
    <subcellularLocation>
        <location evidence="2">Lysosome</location>
    </subcellularLocation>
    <subcellularLocation>
        <location evidence="4">Secreted</location>
    </subcellularLocation>
</comment>
<evidence type="ECO:0000256" key="5">
    <source>
        <dbReference type="ARBA" id="ARBA00014116"/>
    </source>
</evidence>
<keyword evidence="6" id="KW-0964">Secreted</keyword>
<dbReference type="PANTHER" id="PTHR12053:SF3">
    <property type="entry name" value="CARBOXYPEPTIDASE Q"/>
    <property type="match status" value="1"/>
</dbReference>
<evidence type="ECO:0000256" key="18">
    <source>
        <dbReference type="ARBA" id="ARBA00023228"/>
    </source>
</evidence>
<evidence type="ECO:0000256" key="1">
    <source>
        <dbReference type="ARBA" id="ARBA00004240"/>
    </source>
</evidence>
<evidence type="ECO:0000256" key="2">
    <source>
        <dbReference type="ARBA" id="ARBA00004371"/>
    </source>
</evidence>
<proteinExistence type="predicted"/>
<keyword evidence="8" id="KW-0645">Protease</keyword>
<dbReference type="OrthoDB" id="9769665at2"/>
<keyword evidence="9" id="KW-0479">Metal-binding</keyword>
<evidence type="ECO:0000256" key="12">
    <source>
        <dbReference type="ARBA" id="ARBA00022824"/>
    </source>
</evidence>
<keyword evidence="23" id="KW-1185">Reference proteome</keyword>
<evidence type="ECO:0000256" key="8">
    <source>
        <dbReference type="ARBA" id="ARBA00022670"/>
    </source>
</evidence>
<dbReference type="GO" id="GO:0006508">
    <property type="term" value="P:proteolysis"/>
    <property type="evidence" value="ECO:0007669"/>
    <property type="project" value="UniProtKB-KW"/>
</dbReference>
<keyword evidence="10" id="KW-0732">Signal</keyword>
<sequence>MKQYIYFFSVILLAACTKQEITAEAIINQSKDYHSYQLLTELTKDIGPRLSGSANGAKAVEWGLQKFEELGFDTFYLQDVMVPHWERGNPEKGFWVTANQEIEVTALGGSVGTPVSGIKAEVIEVQDFKQLKDLGKDGVEGKIVFFNRPMNPKLKNTFRAYSLAVNQRSDGAWQAAQYGAVAVLVRSMTTATDLNPHTGVMRYRDSIPKIPALAIATEHANALSSALKTEKQWVQLEANCKWYPDTLSHNVIGEIKGKSNEIIAVGGHLDSWDLGEGAHDDGAGIVHSIDAVRILKKLGHKPNHTLRVVLFMNEENGARGGQKYAELAAQKEEKHLMAVESDRGGFTAEAFSIDGDSVQLSKLQSLVQDLAPCGIKEVYAGYGGVDIGFLREVDSTVVLVGLVPDPEKYFNYHHTRSDVLENVDPDQLASGSAAVAQLIYLVDTGRASW</sequence>
<organism evidence="22 23">
    <name type="scientific">Luteibaculum oceani</name>
    <dbReference type="NCBI Taxonomy" id="1294296"/>
    <lineage>
        <taxon>Bacteria</taxon>
        <taxon>Pseudomonadati</taxon>
        <taxon>Bacteroidota</taxon>
        <taxon>Flavobacteriia</taxon>
        <taxon>Flavobacteriales</taxon>
        <taxon>Luteibaculaceae</taxon>
        <taxon>Luteibaculum</taxon>
    </lineage>
</organism>
<dbReference type="Pfam" id="PF04389">
    <property type="entry name" value="Peptidase_M28"/>
    <property type="match status" value="1"/>
</dbReference>
<dbReference type="GO" id="GO:0070573">
    <property type="term" value="F:metallodipeptidase activity"/>
    <property type="evidence" value="ECO:0007669"/>
    <property type="project" value="InterPro"/>
</dbReference>
<evidence type="ECO:0000256" key="7">
    <source>
        <dbReference type="ARBA" id="ARBA00022645"/>
    </source>
</evidence>
<dbReference type="EMBL" id="VORB01000004">
    <property type="protein sequence ID" value="TXC81523.1"/>
    <property type="molecule type" value="Genomic_DNA"/>
</dbReference>
<evidence type="ECO:0000313" key="23">
    <source>
        <dbReference type="Proteomes" id="UP000321168"/>
    </source>
</evidence>
<evidence type="ECO:0000256" key="4">
    <source>
        <dbReference type="ARBA" id="ARBA00004613"/>
    </source>
</evidence>
<dbReference type="InterPro" id="IPR007484">
    <property type="entry name" value="Peptidase_M28"/>
</dbReference>
<feature type="domain" description="Peptidase M28" evidence="21">
    <location>
        <begin position="250"/>
        <end position="437"/>
    </location>
</feature>
<dbReference type="Gene3D" id="3.40.630.10">
    <property type="entry name" value="Zn peptidases"/>
    <property type="match status" value="1"/>
</dbReference>
<comment type="caution">
    <text evidence="22">The sequence shown here is derived from an EMBL/GenBank/DDBJ whole genome shotgun (WGS) entry which is preliminary data.</text>
</comment>
<keyword evidence="15" id="KW-0482">Metalloprotease</keyword>
<evidence type="ECO:0000256" key="3">
    <source>
        <dbReference type="ARBA" id="ARBA00004555"/>
    </source>
</evidence>
<dbReference type="SUPFAM" id="SSF53187">
    <property type="entry name" value="Zn-dependent exopeptidases"/>
    <property type="match status" value="1"/>
</dbReference>
<dbReference type="SUPFAM" id="SSF52025">
    <property type="entry name" value="PA domain"/>
    <property type="match status" value="1"/>
</dbReference>
<evidence type="ECO:0000313" key="22">
    <source>
        <dbReference type="EMBL" id="TXC81523.1"/>
    </source>
</evidence>
<keyword evidence="7" id="KW-0121">Carboxypeptidase</keyword>
<dbReference type="GO" id="GO:0005576">
    <property type="term" value="C:extracellular region"/>
    <property type="evidence" value="ECO:0007669"/>
    <property type="project" value="UniProtKB-SubCell"/>
</dbReference>
<dbReference type="GO" id="GO:0005764">
    <property type="term" value="C:lysosome"/>
    <property type="evidence" value="ECO:0007669"/>
    <property type="project" value="UniProtKB-SubCell"/>
</dbReference>
<dbReference type="PROSITE" id="PS51257">
    <property type="entry name" value="PROKAR_LIPOPROTEIN"/>
    <property type="match status" value="1"/>
</dbReference>
<dbReference type="GO" id="GO:0046872">
    <property type="term" value="F:metal ion binding"/>
    <property type="evidence" value="ECO:0007669"/>
    <property type="project" value="UniProtKB-KW"/>
</dbReference>
<dbReference type="Gene3D" id="3.50.30.30">
    <property type="match status" value="1"/>
</dbReference>
<dbReference type="InterPro" id="IPR039866">
    <property type="entry name" value="CPQ"/>
</dbReference>
<dbReference type="RefSeq" id="WP_147014252.1">
    <property type="nucleotide sequence ID" value="NZ_VORB01000004.1"/>
</dbReference>
<keyword evidence="12" id="KW-0256">Endoplasmic reticulum</keyword>
<dbReference type="PANTHER" id="PTHR12053">
    <property type="entry name" value="PROTEASE FAMILY M28 PLASMA GLUTAMATE CARBOXYPEPTIDASE-RELATED"/>
    <property type="match status" value="1"/>
</dbReference>
<evidence type="ECO:0000256" key="17">
    <source>
        <dbReference type="ARBA" id="ARBA00023180"/>
    </source>
</evidence>
<dbReference type="AlphaFoldDB" id="A0A5C6V870"/>
<evidence type="ECO:0000256" key="19">
    <source>
        <dbReference type="ARBA" id="ARBA00025833"/>
    </source>
</evidence>
<evidence type="ECO:0000256" key="11">
    <source>
        <dbReference type="ARBA" id="ARBA00022801"/>
    </source>
</evidence>
<evidence type="ECO:0000256" key="13">
    <source>
        <dbReference type="ARBA" id="ARBA00022833"/>
    </source>
</evidence>
<name>A0A5C6V870_9FLAO</name>
<accession>A0A5C6V870</accession>
<evidence type="ECO:0000256" key="9">
    <source>
        <dbReference type="ARBA" id="ARBA00022723"/>
    </source>
</evidence>
<keyword evidence="16" id="KW-0865">Zymogen</keyword>
<evidence type="ECO:0000256" key="16">
    <source>
        <dbReference type="ARBA" id="ARBA00023145"/>
    </source>
</evidence>
<dbReference type="InterPro" id="IPR046450">
    <property type="entry name" value="PA_dom_sf"/>
</dbReference>
<protein>
    <recommendedName>
        <fullName evidence="5">Carboxypeptidase Q</fullName>
    </recommendedName>
    <alternativeName>
        <fullName evidence="20">Plasma glutamate carboxypeptidase</fullName>
    </alternativeName>
</protein>
<dbReference type="Proteomes" id="UP000321168">
    <property type="component" value="Unassembled WGS sequence"/>
</dbReference>
<evidence type="ECO:0000256" key="20">
    <source>
        <dbReference type="ARBA" id="ARBA00033328"/>
    </source>
</evidence>
<evidence type="ECO:0000256" key="6">
    <source>
        <dbReference type="ARBA" id="ARBA00022525"/>
    </source>
</evidence>
<dbReference type="GO" id="GO:0004180">
    <property type="term" value="F:carboxypeptidase activity"/>
    <property type="evidence" value="ECO:0007669"/>
    <property type="project" value="UniProtKB-KW"/>
</dbReference>
<evidence type="ECO:0000259" key="21">
    <source>
        <dbReference type="Pfam" id="PF04389"/>
    </source>
</evidence>
<evidence type="ECO:0000256" key="14">
    <source>
        <dbReference type="ARBA" id="ARBA00023034"/>
    </source>
</evidence>
<comment type="subunit">
    <text evidence="19">Homodimer. The monomeric form is inactive while the homodimer is active.</text>
</comment>
<gene>
    <name evidence="22" type="ORF">FRX97_05815</name>
</gene>
<keyword evidence="17" id="KW-0325">Glycoprotein</keyword>
<keyword evidence="14" id="KW-0333">Golgi apparatus</keyword>
<keyword evidence="18" id="KW-0458">Lysosome</keyword>
<keyword evidence="13" id="KW-0862">Zinc</keyword>